<reference evidence="3" key="1">
    <citation type="journal article" date="2019" name="Int. J. Syst. Evol. Microbiol.">
        <title>The Global Catalogue of Microorganisms (GCM) 10K type strain sequencing project: providing services to taxonomists for standard genome sequencing and annotation.</title>
        <authorList>
            <consortium name="The Broad Institute Genomics Platform"/>
            <consortium name="The Broad Institute Genome Sequencing Center for Infectious Disease"/>
            <person name="Wu L."/>
            <person name="Ma J."/>
        </authorList>
    </citation>
    <scope>NUCLEOTIDE SEQUENCE [LARGE SCALE GENOMIC DNA]</scope>
    <source>
        <strain evidence="3">CCUG 63563</strain>
    </source>
</reference>
<dbReference type="Proteomes" id="UP001596976">
    <property type="component" value="Unassembled WGS sequence"/>
</dbReference>
<name>A0ABW3H0G8_9BACL</name>
<keyword evidence="3" id="KW-1185">Reference proteome</keyword>
<organism evidence="2 3">
    <name type="scientific">Savagea faecisuis</name>
    <dbReference type="NCBI Taxonomy" id="1274803"/>
    <lineage>
        <taxon>Bacteria</taxon>
        <taxon>Bacillati</taxon>
        <taxon>Bacillota</taxon>
        <taxon>Bacilli</taxon>
        <taxon>Bacillales</taxon>
        <taxon>Caryophanaceae</taxon>
        <taxon>Savagea</taxon>
    </lineage>
</organism>
<sequence>MLFFRGNEYSVDCGYVSYGSKSKNNEHQIPNVSGQNNNKKQEKNWVSKSFHLNSNLIGLYNCIEINNKSLDQYMSFNTYYRAGTRKQGDLRQINAFYVDLDIYTKKKSLKATQRYLDNLIRKKLLPPYTFFVSSGRGCYAIWCVNHLQGKSRKVLKKTKQIQNHICNLLKNYGSDAVAKALDQPFRIPGTYNTKAGKRAEILCYNEEAYYELEDFFEFVPFEKDKVDTKPKRKSHLDPTTRPKGGKIKRLYNPYTLFVARLQDIEKLIELRNFDVRGSRNNFLFVYHYYQMKTKRCQIGAARKETIELNSRFLEPLEEEEVLNLIQSSENRAIMSEEVNQEHGYRYKTSTLLRLYDITEEEEKHLKTLISNKTKSNRRNEKERKARRNKEGLTKREAQKIENFNTVVDLFQQGYKQIDIARKTNLSKSYISQIIKEYRMNLKCSNNHLHV</sequence>
<evidence type="ECO:0000313" key="3">
    <source>
        <dbReference type="Proteomes" id="UP001596976"/>
    </source>
</evidence>
<dbReference type="Gene3D" id="1.10.10.60">
    <property type="entry name" value="Homeodomain-like"/>
    <property type="match status" value="1"/>
</dbReference>
<gene>
    <name evidence="2" type="ORF">ACFQ0V_08585</name>
</gene>
<evidence type="ECO:0000313" key="2">
    <source>
        <dbReference type="EMBL" id="MFD0943818.1"/>
    </source>
</evidence>
<feature type="region of interest" description="Disordered" evidence="1">
    <location>
        <begin position="370"/>
        <end position="392"/>
    </location>
</feature>
<protein>
    <submittedName>
        <fullName evidence="2">Uncharacterized protein</fullName>
    </submittedName>
</protein>
<dbReference type="RefSeq" id="WP_381012294.1">
    <property type="nucleotide sequence ID" value="NZ_JBHTJF010000029.1"/>
</dbReference>
<accession>A0ABW3H0G8</accession>
<dbReference type="EMBL" id="JBHTJF010000029">
    <property type="protein sequence ID" value="MFD0943818.1"/>
    <property type="molecule type" value="Genomic_DNA"/>
</dbReference>
<feature type="compositionally biased region" description="Basic and acidic residues" evidence="1">
    <location>
        <begin position="377"/>
        <end position="392"/>
    </location>
</feature>
<proteinExistence type="predicted"/>
<comment type="caution">
    <text evidence="2">The sequence shown here is derived from an EMBL/GenBank/DDBJ whole genome shotgun (WGS) entry which is preliminary data.</text>
</comment>
<evidence type="ECO:0000256" key="1">
    <source>
        <dbReference type="SAM" id="MobiDB-lite"/>
    </source>
</evidence>